<evidence type="ECO:0000256" key="1">
    <source>
        <dbReference type="SAM" id="Phobius"/>
    </source>
</evidence>
<protein>
    <submittedName>
        <fullName evidence="2">Uncharacterized protein</fullName>
    </submittedName>
</protein>
<keyword evidence="1" id="KW-0472">Membrane</keyword>
<accession>A0A1I5YYS2</accession>
<dbReference type="AlphaFoldDB" id="A0A1I5YYS2"/>
<proteinExistence type="predicted"/>
<name>A0A1I5YYS2_9BACT</name>
<keyword evidence="1" id="KW-0812">Transmembrane</keyword>
<evidence type="ECO:0000313" key="3">
    <source>
        <dbReference type="Proteomes" id="UP000199031"/>
    </source>
</evidence>
<sequence>MKEPEYFPAFSKALLAGALTGMAATLINVIYEVIFRSITNYEPAAWFNFFSITFATMIVLTLTGMFFYLFAKNNSFKSYDVAIAVIVIAVICTTAFLHSDKSQAAFYGNHGLVAGFVILSGILALTLLPYLFRHPKLFL</sequence>
<dbReference type="Proteomes" id="UP000199031">
    <property type="component" value="Unassembled WGS sequence"/>
</dbReference>
<feature type="transmembrane region" description="Helical" evidence="1">
    <location>
        <begin position="111"/>
        <end position="132"/>
    </location>
</feature>
<dbReference type="EMBL" id="FOXQ01000015">
    <property type="protein sequence ID" value="SFQ49394.1"/>
    <property type="molecule type" value="Genomic_DNA"/>
</dbReference>
<feature type="transmembrane region" description="Helical" evidence="1">
    <location>
        <begin position="12"/>
        <end position="34"/>
    </location>
</feature>
<dbReference type="RefSeq" id="WP_090662381.1">
    <property type="nucleotide sequence ID" value="NZ_FOXQ01000015.1"/>
</dbReference>
<gene>
    <name evidence="2" type="ORF">SAMN05444277_1151</name>
</gene>
<evidence type="ECO:0000313" key="2">
    <source>
        <dbReference type="EMBL" id="SFQ49394.1"/>
    </source>
</evidence>
<feature type="transmembrane region" description="Helical" evidence="1">
    <location>
        <begin position="46"/>
        <end position="69"/>
    </location>
</feature>
<keyword evidence="3" id="KW-1185">Reference proteome</keyword>
<reference evidence="2 3" key="1">
    <citation type="submission" date="2016-10" db="EMBL/GenBank/DDBJ databases">
        <authorList>
            <person name="de Groot N.N."/>
        </authorList>
    </citation>
    <scope>NUCLEOTIDE SEQUENCE [LARGE SCALE GENOMIC DNA]</scope>
    <source>
        <strain evidence="2 3">DSM 28286</strain>
    </source>
</reference>
<feature type="transmembrane region" description="Helical" evidence="1">
    <location>
        <begin position="81"/>
        <end position="99"/>
    </location>
</feature>
<keyword evidence="1" id="KW-1133">Transmembrane helix</keyword>
<organism evidence="2 3">
    <name type="scientific">Parafilimonas terrae</name>
    <dbReference type="NCBI Taxonomy" id="1465490"/>
    <lineage>
        <taxon>Bacteria</taxon>
        <taxon>Pseudomonadati</taxon>
        <taxon>Bacteroidota</taxon>
        <taxon>Chitinophagia</taxon>
        <taxon>Chitinophagales</taxon>
        <taxon>Chitinophagaceae</taxon>
        <taxon>Parafilimonas</taxon>
    </lineage>
</organism>